<evidence type="ECO:0000313" key="3">
    <source>
        <dbReference type="Proteomes" id="UP000286934"/>
    </source>
</evidence>
<dbReference type="SUPFAM" id="SSF56925">
    <property type="entry name" value="OMPA-like"/>
    <property type="match status" value="1"/>
</dbReference>
<sequence length="210" mass="22957">MLTNARSLKCFSLLATLGFFSAFINANALASDTENTDTNHSPNWRLLDISYATVRDRDSDAKADMLNLRASLPVKSYGLAAIELSSGEVTNGQNVGDMNAYQLNIMGGLRMAASERADLFILAGATRVEMETNSYNVSDDGFISQAGMRGKLTENIDLSSYIQFSKTGGLSTSSWHGDVRYNLLNRIDLYVAAGIYSRSWSGKVGFSFHF</sequence>
<feature type="chain" id="PRO_5019117469" description="Outer membrane protein beta-barrel domain-containing protein" evidence="1">
    <location>
        <begin position="31"/>
        <end position="210"/>
    </location>
</feature>
<gene>
    <name evidence="2" type="ORF">CWE13_08155</name>
</gene>
<keyword evidence="1" id="KW-0732">Signal</keyword>
<feature type="signal peptide" evidence="1">
    <location>
        <begin position="1"/>
        <end position="30"/>
    </location>
</feature>
<dbReference type="Proteomes" id="UP000286934">
    <property type="component" value="Unassembled WGS sequence"/>
</dbReference>
<dbReference type="AlphaFoldDB" id="A0A432WSR1"/>
<organism evidence="2 3">
    <name type="scientific">Aliidiomarina shirensis</name>
    <dbReference type="NCBI Taxonomy" id="1048642"/>
    <lineage>
        <taxon>Bacteria</taxon>
        <taxon>Pseudomonadati</taxon>
        <taxon>Pseudomonadota</taxon>
        <taxon>Gammaproteobacteria</taxon>
        <taxon>Alteromonadales</taxon>
        <taxon>Idiomarinaceae</taxon>
        <taxon>Aliidiomarina</taxon>
    </lineage>
</organism>
<accession>A0A432WSR1</accession>
<keyword evidence="3" id="KW-1185">Reference proteome</keyword>
<comment type="caution">
    <text evidence="2">The sequence shown here is derived from an EMBL/GenBank/DDBJ whole genome shotgun (WGS) entry which is preliminary data.</text>
</comment>
<evidence type="ECO:0000256" key="1">
    <source>
        <dbReference type="SAM" id="SignalP"/>
    </source>
</evidence>
<evidence type="ECO:0008006" key="4">
    <source>
        <dbReference type="Google" id="ProtNLM"/>
    </source>
</evidence>
<protein>
    <recommendedName>
        <fullName evidence="4">Outer membrane protein beta-barrel domain-containing protein</fullName>
    </recommendedName>
</protein>
<proteinExistence type="predicted"/>
<dbReference type="EMBL" id="PIPP01000003">
    <property type="protein sequence ID" value="RUO36811.1"/>
    <property type="molecule type" value="Genomic_DNA"/>
</dbReference>
<reference evidence="3" key="1">
    <citation type="journal article" date="2018" name="Front. Microbiol.">
        <title>Genome-Based Analysis Reveals the Taxonomy and Diversity of the Family Idiomarinaceae.</title>
        <authorList>
            <person name="Liu Y."/>
            <person name="Lai Q."/>
            <person name="Shao Z."/>
        </authorList>
    </citation>
    <scope>NUCLEOTIDE SEQUENCE [LARGE SCALE GENOMIC DNA]</scope>
    <source>
        <strain evidence="3">AIS</strain>
    </source>
</reference>
<evidence type="ECO:0000313" key="2">
    <source>
        <dbReference type="EMBL" id="RUO36811.1"/>
    </source>
</evidence>
<dbReference type="OrthoDB" id="6398603at2"/>
<name>A0A432WSR1_9GAMM</name>
<dbReference type="RefSeq" id="WP_126807586.1">
    <property type="nucleotide sequence ID" value="NZ_PIPP01000003.1"/>
</dbReference>
<dbReference type="InterPro" id="IPR011250">
    <property type="entry name" value="OMP/PagP_B-barrel"/>
</dbReference>